<accession>A0A9D9I869</accession>
<organism evidence="1 2">
    <name type="scientific">Candidatus Cryptobacteroides faecipullorum</name>
    <dbReference type="NCBI Taxonomy" id="2840764"/>
    <lineage>
        <taxon>Bacteria</taxon>
        <taxon>Pseudomonadati</taxon>
        <taxon>Bacteroidota</taxon>
        <taxon>Bacteroidia</taxon>
        <taxon>Bacteroidales</taxon>
        <taxon>Candidatus Cryptobacteroides</taxon>
    </lineage>
</organism>
<dbReference type="EMBL" id="JADIMH010000056">
    <property type="protein sequence ID" value="MBO8467798.1"/>
    <property type="molecule type" value="Genomic_DNA"/>
</dbReference>
<sequence>MELFRQLVKRIRGFISNAVRLLTVRKSRFGIDIPATPDIIHFESFFIPYLVREYSSGNISLETLTDTAMMQIYVLLNDHDRYLPAIERTRISVETDNDNCTVILYTFPELDTATAARYGAIVLTPDNSPQYYTLERTPRGRMVLCRIAVWRHTIVRYLHGGISAEEFISMSKSLSTISGQEDSDMSI</sequence>
<evidence type="ECO:0000313" key="2">
    <source>
        <dbReference type="Proteomes" id="UP000823660"/>
    </source>
</evidence>
<dbReference type="AlphaFoldDB" id="A0A9D9I869"/>
<gene>
    <name evidence="1" type="ORF">IAB99_08580</name>
</gene>
<reference evidence="1" key="1">
    <citation type="submission" date="2020-10" db="EMBL/GenBank/DDBJ databases">
        <authorList>
            <person name="Gilroy R."/>
        </authorList>
    </citation>
    <scope>NUCLEOTIDE SEQUENCE</scope>
    <source>
        <strain evidence="1">B1-15692</strain>
    </source>
</reference>
<evidence type="ECO:0000313" key="1">
    <source>
        <dbReference type="EMBL" id="MBO8467798.1"/>
    </source>
</evidence>
<dbReference type="Proteomes" id="UP000823660">
    <property type="component" value="Unassembled WGS sequence"/>
</dbReference>
<proteinExistence type="predicted"/>
<protein>
    <submittedName>
        <fullName evidence="1">Uncharacterized protein</fullName>
    </submittedName>
</protein>
<reference evidence="1" key="2">
    <citation type="journal article" date="2021" name="PeerJ">
        <title>Extensive microbial diversity within the chicken gut microbiome revealed by metagenomics and culture.</title>
        <authorList>
            <person name="Gilroy R."/>
            <person name="Ravi A."/>
            <person name="Getino M."/>
            <person name="Pursley I."/>
            <person name="Horton D.L."/>
            <person name="Alikhan N.F."/>
            <person name="Baker D."/>
            <person name="Gharbi K."/>
            <person name="Hall N."/>
            <person name="Watson M."/>
            <person name="Adriaenssens E.M."/>
            <person name="Foster-Nyarko E."/>
            <person name="Jarju S."/>
            <person name="Secka A."/>
            <person name="Antonio M."/>
            <person name="Oren A."/>
            <person name="Chaudhuri R.R."/>
            <person name="La Ragione R."/>
            <person name="Hildebrand F."/>
            <person name="Pallen M.J."/>
        </authorList>
    </citation>
    <scope>NUCLEOTIDE SEQUENCE</scope>
    <source>
        <strain evidence="1">B1-15692</strain>
    </source>
</reference>
<name>A0A9D9I869_9BACT</name>
<comment type="caution">
    <text evidence="1">The sequence shown here is derived from an EMBL/GenBank/DDBJ whole genome shotgun (WGS) entry which is preliminary data.</text>
</comment>